<name>A0A834GR83_RHOSS</name>
<keyword evidence="9" id="KW-0503">Monooxygenase</keyword>
<comment type="cofactor">
    <cofactor evidence="1 11">
        <name>heme</name>
        <dbReference type="ChEBI" id="CHEBI:30413"/>
    </cofactor>
</comment>
<feature type="transmembrane region" description="Helical" evidence="12">
    <location>
        <begin position="245"/>
        <end position="268"/>
    </location>
</feature>
<dbReference type="EMBL" id="WJXA01000006">
    <property type="protein sequence ID" value="KAF7140403.1"/>
    <property type="molecule type" value="Genomic_DNA"/>
</dbReference>
<evidence type="ECO:0000256" key="1">
    <source>
        <dbReference type="ARBA" id="ARBA00001971"/>
    </source>
</evidence>
<dbReference type="InterPro" id="IPR050651">
    <property type="entry name" value="Plant_Cytochrome_P450_Monoox"/>
</dbReference>
<dbReference type="SUPFAM" id="SSF48264">
    <property type="entry name" value="Cytochrome P450"/>
    <property type="match status" value="2"/>
</dbReference>
<dbReference type="InterPro" id="IPR001128">
    <property type="entry name" value="Cyt_P450"/>
</dbReference>
<evidence type="ECO:0000256" key="11">
    <source>
        <dbReference type="PIRSR" id="PIRSR602401-1"/>
    </source>
</evidence>
<dbReference type="AlphaFoldDB" id="A0A834GR83"/>
<comment type="subcellular location">
    <subcellularLocation>
        <location evidence="2">Membrane</location>
    </subcellularLocation>
</comment>
<reference evidence="13" key="1">
    <citation type="submission" date="2019-11" db="EMBL/GenBank/DDBJ databases">
        <authorList>
            <person name="Liu Y."/>
            <person name="Hou J."/>
            <person name="Li T.-Q."/>
            <person name="Guan C.-H."/>
            <person name="Wu X."/>
            <person name="Wu H.-Z."/>
            <person name="Ling F."/>
            <person name="Zhang R."/>
            <person name="Shi X.-G."/>
            <person name="Ren J.-P."/>
            <person name="Chen E.-F."/>
            <person name="Sun J.-M."/>
        </authorList>
    </citation>
    <scope>NUCLEOTIDE SEQUENCE</scope>
    <source>
        <strain evidence="13">Adult_tree_wgs_1</strain>
        <tissue evidence="13">Leaves</tissue>
    </source>
</reference>
<dbReference type="InterPro" id="IPR036396">
    <property type="entry name" value="Cyt_P450_sf"/>
</dbReference>
<gene>
    <name evidence="13" type="ORF">RHSIM_Rhsim06G0040300</name>
</gene>
<evidence type="ECO:0000256" key="5">
    <source>
        <dbReference type="ARBA" id="ARBA00022723"/>
    </source>
</evidence>
<dbReference type="GO" id="GO:0020037">
    <property type="term" value="F:heme binding"/>
    <property type="evidence" value="ECO:0007669"/>
    <property type="project" value="InterPro"/>
</dbReference>
<keyword evidence="3 11" id="KW-0349">Heme</keyword>
<evidence type="ECO:0000256" key="4">
    <source>
        <dbReference type="ARBA" id="ARBA00022692"/>
    </source>
</evidence>
<dbReference type="GO" id="GO:0016705">
    <property type="term" value="F:oxidoreductase activity, acting on paired donors, with incorporation or reduction of molecular oxygen"/>
    <property type="evidence" value="ECO:0007669"/>
    <property type="project" value="InterPro"/>
</dbReference>
<keyword evidence="6 12" id="KW-1133">Transmembrane helix</keyword>
<dbReference type="Pfam" id="PF00067">
    <property type="entry name" value="p450"/>
    <property type="match status" value="2"/>
</dbReference>
<dbReference type="OrthoDB" id="2789670at2759"/>
<evidence type="ECO:0000256" key="6">
    <source>
        <dbReference type="ARBA" id="ARBA00022989"/>
    </source>
</evidence>
<dbReference type="FunFam" id="1.10.630.10:FF:000026">
    <property type="entry name" value="Cytochrome P450 82C4"/>
    <property type="match status" value="1"/>
</dbReference>
<evidence type="ECO:0000256" key="12">
    <source>
        <dbReference type="SAM" id="Phobius"/>
    </source>
</evidence>
<dbReference type="Proteomes" id="UP000626092">
    <property type="component" value="Unassembled WGS sequence"/>
</dbReference>
<protein>
    <recommendedName>
        <fullName evidence="15">Cytochrome P450</fullName>
    </recommendedName>
</protein>
<dbReference type="Gene3D" id="1.10.630.10">
    <property type="entry name" value="Cytochrome P450"/>
    <property type="match status" value="2"/>
</dbReference>
<evidence type="ECO:0000313" key="13">
    <source>
        <dbReference type="EMBL" id="KAF7140403.1"/>
    </source>
</evidence>
<accession>A0A834GR83</accession>
<feature type="transmembrane region" description="Helical" evidence="12">
    <location>
        <begin position="187"/>
        <end position="209"/>
    </location>
</feature>
<evidence type="ECO:0000256" key="8">
    <source>
        <dbReference type="ARBA" id="ARBA00023004"/>
    </source>
</evidence>
<keyword evidence="5 11" id="KW-0479">Metal-binding</keyword>
<proteinExistence type="predicted"/>
<dbReference type="GO" id="GO:0004497">
    <property type="term" value="F:monooxygenase activity"/>
    <property type="evidence" value="ECO:0007669"/>
    <property type="project" value="UniProtKB-KW"/>
</dbReference>
<keyword evidence="8 11" id="KW-0408">Iron</keyword>
<keyword evidence="14" id="KW-1185">Reference proteome</keyword>
<dbReference type="GO" id="GO:0005506">
    <property type="term" value="F:iron ion binding"/>
    <property type="evidence" value="ECO:0007669"/>
    <property type="project" value="InterPro"/>
</dbReference>
<sequence length="760" mass="85828">MAMEFLFPHTSTVMAGLLPLLVLLYYFKGKSKAAKHIPPPEAGGAWPIIGHLHHLTSSDQLPHEYLGTMADKYGPIFTIRVGLKRAVVVSNWQTAKIISFELLRSRRVKLLEHVRVSETDDSIKELHKLWVEAKTNSGYVLVEMKQWFADLTMNVLVRMVAGKRYFGVAADSDEEEGRRCQKAFRNFFHYVGLFLPADAIPFFALQVIMARADTTSVMLTWHTNQTTYLINLSLLKLNHHPYMEFLLPSPITLIPSIIISFLFIYYLLRKNTTTTNERAPPEAGGRWPIIGHLPLLAGRKLAHKVLGALADKHGPIFTIRLGAHRAIVVSNSEIARECFTGSNDKVFLNRPKSIAAVHLSHNYANLGLSPYGPYWREVRKIAMLELLSNHRLAMLSHVLESEVKNSVKEVYEKWVKEGSCLVEMKRWFEDMILKLAVRLIAGNGQPEVDEGIRKAFRAFFELMGVFTVGDAIPFLRWLDLGGYEKEMKRTGKKMDDLLQEWLDEHKRQKISGEAAEADKDFMDVMLEILDGGTNNNALKFDADTVNKATCQGLTLGVTDTTTTTLTWAVALLLNNPHVLKKAQEELDSQIGGQRQVKESDIKNLVYIQAIVKETLRLYPPTQLMPPRESIEDCTVGGYHVPAGTTLFVNLWKIHHNPQLWPNPWVFRPERFLTTHKDVDLRGKHFELLPFGSGRRGCPGISLGLQIVGFTLASLVHAFEIATPDNEPVDMTESFGLTNVKAMPLEVVLTPRLPSRVYAGW</sequence>
<dbReference type="PROSITE" id="PS00086">
    <property type="entry name" value="CYTOCHROME_P450"/>
    <property type="match status" value="1"/>
</dbReference>
<evidence type="ECO:0000256" key="10">
    <source>
        <dbReference type="ARBA" id="ARBA00023136"/>
    </source>
</evidence>
<evidence type="ECO:0000256" key="2">
    <source>
        <dbReference type="ARBA" id="ARBA00004370"/>
    </source>
</evidence>
<evidence type="ECO:0000256" key="3">
    <source>
        <dbReference type="ARBA" id="ARBA00022617"/>
    </source>
</evidence>
<keyword evidence="10 12" id="KW-0472">Membrane</keyword>
<dbReference type="PRINTS" id="PR00385">
    <property type="entry name" value="P450"/>
</dbReference>
<organism evidence="13 14">
    <name type="scientific">Rhododendron simsii</name>
    <name type="common">Sims's rhododendron</name>
    <dbReference type="NCBI Taxonomy" id="118357"/>
    <lineage>
        <taxon>Eukaryota</taxon>
        <taxon>Viridiplantae</taxon>
        <taxon>Streptophyta</taxon>
        <taxon>Embryophyta</taxon>
        <taxon>Tracheophyta</taxon>
        <taxon>Spermatophyta</taxon>
        <taxon>Magnoliopsida</taxon>
        <taxon>eudicotyledons</taxon>
        <taxon>Gunneridae</taxon>
        <taxon>Pentapetalae</taxon>
        <taxon>asterids</taxon>
        <taxon>Ericales</taxon>
        <taxon>Ericaceae</taxon>
        <taxon>Ericoideae</taxon>
        <taxon>Rhodoreae</taxon>
        <taxon>Rhododendron</taxon>
    </lineage>
</organism>
<dbReference type="InterPro" id="IPR002401">
    <property type="entry name" value="Cyt_P450_E_grp-I"/>
</dbReference>
<keyword evidence="7" id="KW-0560">Oxidoreductase</keyword>
<evidence type="ECO:0008006" key="15">
    <source>
        <dbReference type="Google" id="ProtNLM"/>
    </source>
</evidence>
<comment type="caution">
    <text evidence="13">The sequence shown here is derived from an EMBL/GenBank/DDBJ whole genome shotgun (WGS) entry which is preliminary data.</text>
</comment>
<dbReference type="PANTHER" id="PTHR47947:SF26">
    <property type="entry name" value="CYTOCHROME P450"/>
    <property type="match status" value="1"/>
</dbReference>
<evidence type="ECO:0000256" key="7">
    <source>
        <dbReference type="ARBA" id="ARBA00023002"/>
    </source>
</evidence>
<dbReference type="InterPro" id="IPR017972">
    <property type="entry name" value="Cyt_P450_CS"/>
</dbReference>
<dbReference type="PRINTS" id="PR00463">
    <property type="entry name" value="EP450I"/>
</dbReference>
<feature type="transmembrane region" description="Helical" evidence="12">
    <location>
        <begin position="6"/>
        <end position="27"/>
    </location>
</feature>
<evidence type="ECO:0000256" key="9">
    <source>
        <dbReference type="ARBA" id="ARBA00023033"/>
    </source>
</evidence>
<evidence type="ECO:0000313" key="14">
    <source>
        <dbReference type="Proteomes" id="UP000626092"/>
    </source>
</evidence>
<dbReference type="PANTHER" id="PTHR47947">
    <property type="entry name" value="CYTOCHROME P450 82C3-RELATED"/>
    <property type="match status" value="1"/>
</dbReference>
<keyword evidence="4 12" id="KW-0812">Transmembrane</keyword>
<feature type="binding site" description="axial binding residue" evidence="11">
    <location>
        <position position="697"/>
    </location>
    <ligand>
        <name>heme</name>
        <dbReference type="ChEBI" id="CHEBI:30413"/>
    </ligand>
    <ligandPart>
        <name>Fe</name>
        <dbReference type="ChEBI" id="CHEBI:18248"/>
    </ligandPart>
</feature>